<dbReference type="InterPro" id="IPR050261">
    <property type="entry name" value="FrsA_esterase"/>
</dbReference>
<gene>
    <name evidence="3" type="ORF">MSAN_00449900</name>
</gene>
<dbReference type="GO" id="GO:0016788">
    <property type="term" value="F:hydrolase activity, acting on ester bonds"/>
    <property type="evidence" value="ECO:0007669"/>
    <property type="project" value="UniProtKB-ARBA"/>
</dbReference>
<organism evidence="3 4">
    <name type="scientific">Mycena sanguinolenta</name>
    <dbReference type="NCBI Taxonomy" id="230812"/>
    <lineage>
        <taxon>Eukaryota</taxon>
        <taxon>Fungi</taxon>
        <taxon>Dikarya</taxon>
        <taxon>Basidiomycota</taxon>
        <taxon>Agaricomycotina</taxon>
        <taxon>Agaricomycetes</taxon>
        <taxon>Agaricomycetidae</taxon>
        <taxon>Agaricales</taxon>
        <taxon>Marasmiineae</taxon>
        <taxon>Mycenaceae</taxon>
        <taxon>Mycena</taxon>
    </lineage>
</organism>
<sequence>MTQTSISIPSLTPGWNLDAWEYSPTKTRGPHPVVVMAHGLGCNKLLGLAAFAEEFCAAGYACIVFDYRRWGGVRRSDGTRRNSVYVSEQQDDYRTVIKYARQQPQYDPHRVVIWGFSFSGGHVLTLASDPVLNVAASMAHNPYCGRPFPPFQFNRRYITLFAFGLLDLLADFLNLSPVYIPVVGSPGVPASIGAPGASEGFSSVAKDPSDFPNQIAASIFYRAPLHHRPRDSLHLIRRPILLTAAKGDRICPPTPVVETSRIVPTAELVQVSGDHFDIFKGNADWEKAIEAQLAFLRQYVPV</sequence>
<dbReference type="PANTHER" id="PTHR22946:SF9">
    <property type="entry name" value="POLYKETIDE TRANSFERASE AF380"/>
    <property type="match status" value="1"/>
</dbReference>
<evidence type="ECO:0000259" key="2">
    <source>
        <dbReference type="Pfam" id="PF02129"/>
    </source>
</evidence>
<dbReference type="EMBL" id="JACAZH010000002">
    <property type="protein sequence ID" value="KAF7375611.1"/>
    <property type="molecule type" value="Genomic_DNA"/>
</dbReference>
<dbReference type="InterPro" id="IPR029058">
    <property type="entry name" value="AB_hydrolase_fold"/>
</dbReference>
<protein>
    <submittedName>
        <fullName evidence="3">Peptidase-S15 domain-containing protein</fullName>
    </submittedName>
</protein>
<proteinExistence type="predicted"/>
<dbReference type="InterPro" id="IPR000383">
    <property type="entry name" value="Xaa-Pro-like_dom"/>
</dbReference>
<comment type="caution">
    <text evidence="3">The sequence shown here is derived from an EMBL/GenBank/DDBJ whole genome shotgun (WGS) entry which is preliminary data.</text>
</comment>
<dbReference type="PANTHER" id="PTHR22946">
    <property type="entry name" value="DIENELACTONE HYDROLASE DOMAIN-CONTAINING PROTEIN-RELATED"/>
    <property type="match status" value="1"/>
</dbReference>
<dbReference type="SUPFAM" id="SSF53474">
    <property type="entry name" value="alpha/beta-Hydrolases"/>
    <property type="match status" value="1"/>
</dbReference>
<reference evidence="3" key="1">
    <citation type="submission" date="2020-05" db="EMBL/GenBank/DDBJ databases">
        <title>Mycena genomes resolve the evolution of fungal bioluminescence.</title>
        <authorList>
            <person name="Tsai I.J."/>
        </authorList>
    </citation>
    <scope>NUCLEOTIDE SEQUENCE</scope>
    <source>
        <strain evidence="3">160909Yilan</strain>
    </source>
</reference>
<keyword evidence="1" id="KW-0378">Hydrolase</keyword>
<keyword evidence="4" id="KW-1185">Reference proteome</keyword>
<dbReference type="Gene3D" id="3.40.50.1820">
    <property type="entry name" value="alpha/beta hydrolase"/>
    <property type="match status" value="1"/>
</dbReference>
<evidence type="ECO:0000256" key="1">
    <source>
        <dbReference type="ARBA" id="ARBA00022801"/>
    </source>
</evidence>
<dbReference type="OrthoDB" id="2498029at2759"/>
<dbReference type="AlphaFoldDB" id="A0A8H7DLI0"/>
<evidence type="ECO:0000313" key="3">
    <source>
        <dbReference type="EMBL" id="KAF7375611.1"/>
    </source>
</evidence>
<dbReference type="Pfam" id="PF02129">
    <property type="entry name" value="Peptidase_S15"/>
    <property type="match status" value="1"/>
</dbReference>
<feature type="domain" description="Xaa-Pro dipeptidyl-peptidase-like" evidence="2">
    <location>
        <begin position="17"/>
        <end position="137"/>
    </location>
</feature>
<accession>A0A8H7DLI0</accession>
<dbReference type="Proteomes" id="UP000623467">
    <property type="component" value="Unassembled WGS sequence"/>
</dbReference>
<name>A0A8H7DLI0_9AGAR</name>
<evidence type="ECO:0000313" key="4">
    <source>
        <dbReference type="Proteomes" id="UP000623467"/>
    </source>
</evidence>